<dbReference type="InterPro" id="IPR023559">
    <property type="entry name" value="Flagellar_FlhD"/>
</dbReference>
<dbReference type="EMBL" id="CP090642">
    <property type="protein sequence ID" value="WFN22815.1"/>
    <property type="molecule type" value="Genomic_DNA"/>
</dbReference>
<dbReference type="EMBL" id="CABVQT010000019">
    <property type="protein sequence ID" value="VWD54849.1"/>
    <property type="molecule type" value="Genomic_DNA"/>
</dbReference>
<reference evidence="10" key="4">
    <citation type="submission" date="2021-01" db="EMBL/GenBank/DDBJ databases">
        <title>Outbreak of Burkholderia contaminns endophthalmitis traced to a clinical ventilation system.</title>
        <authorList>
            <person name="Lipuma J."/>
            <person name="Spilker T."/>
            <person name="Kratholm J."/>
        </authorList>
    </citation>
    <scope>NUCLEOTIDE SEQUENCE</scope>
    <source>
        <strain evidence="10">HI4954</strain>
    </source>
</reference>
<dbReference type="InterPro" id="IPR036194">
    <property type="entry name" value="FlhD_sf"/>
</dbReference>
<comment type="subcellular location">
    <subcellularLocation>
        <location evidence="9">Cytoplasm</location>
    </subcellularLocation>
</comment>
<evidence type="ECO:0000256" key="4">
    <source>
        <dbReference type="ARBA" id="ARBA00023125"/>
    </source>
</evidence>
<dbReference type="KEGG" id="bcon:NL30_33945"/>
<dbReference type="Proteomes" id="UP000494182">
    <property type="component" value="Unassembled WGS sequence"/>
</dbReference>
<dbReference type="AlphaFoldDB" id="A0A0G3Z3Q7"/>
<evidence type="ECO:0000313" key="14">
    <source>
        <dbReference type="EMBL" id="VWD54849.1"/>
    </source>
</evidence>
<evidence type="ECO:0000256" key="2">
    <source>
        <dbReference type="ARBA" id="ARBA00022795"/>
    </source>
</evidence>
<reference evidence="13 17" key="2">
    <citation type="submission" date="2018-08" db="EMBL/GenBank/DDBJ databases">
        <title>Comparative analysis of Burkholderia isolates from Puerto Rico.</title>
        <authorList>
            <person name="Hall C."/>
            <person name="Sahl J."/>
            <person name="Wagner D."/>
        </authorList>
    </citation>
    <scope>NUCLEOTIDE SEQUENCE [LARGE SCALE GENOMIC DNA]</scope>
    <source>
        <strain evidence="13 17">Bp9001</strain>
    </source>
</reference>
<dbReference type="Proteomes" id="UP001220209">
    <property type="component" value="Chromosome 3"/>
</dbReference>
<evidence type="ECO:0000313" key="10">
    <source>
        <dbReference type="EMBL" id="MBK1932557.1"/>
    </source>
</evidence>
<dbReference type="GO" id="GO:0044780">
    <property type="term" value="P:bacterial-type flagellum assembly"/>
    <property type="evidence" value="ECO:0007669"/>
    <property type="project" value="InterPro"/>
</dbReference>
<dbReference type="GeneID" id="93195400"/>
<evidence type="ECO:0000313" key="18">
    <source>
        <dbReference type="Proteomes" id="UP000494182"/>
    </source>
</evidence>
<evidence type="ECO:0000313" key="12">
    <source>
        <dbReference type="EMBL" id="POZ81174.1"/>
    </source>
</evidence>
<evidence type="ECO:0000256" key="7">
    <source>
        <dbReference type="ARBA" id="ARBA00023163"/>
    </source>
</evidence>
<dbReference type="EMBL" id="JAENIB010000009">
    <property type="protein sequence ID" value="MBK1932557.1"/>
    <property type="molecule type" value="Genomic_DNA"/>
</dbReference>
<evidence type="ECO:0000313" key="20">
    <source>
        <dbReference type="Proteomes" id="UP001220209"/>
    </source>
</evidence>
<keyword evidence="7 9" id="KW-0804">Transcription</keyword>
<evidence type="ECO:0000313" key="17">
    <source>
        <dbReference type="Proteomes" id="UP000269271"/>
    </source>
</evidence>
<dbReference type="Pfam" id="PF05247">
    <property type="entry name" value="FlhD"/>
    <property type="match status" value="1"/>
</dbReference>
<reference evidence="11 19" key="5">
    <citation type="submission" date="2021-03" db="EMBL/GenBank/DDBJ databases">
        <title>Clinical course, treatment and visual outcome of an outbreak of Burkholderia contaminans endophthalmitis following cataract surgery.</title>
        <authorList>
            <person name="Lind C."/>
            <person name="Olsen K."/>
            <person name="Angelsen N.K."/>
            <person name="Krefting E.A."/>
            <person name="Fossen K."/>
            <person name="Gravningen K."/>
            <person name="Depoorter E."/>
            <person name="Vandamme P."/>
            <person name="Bertelsen G."/>
        </authorList>
    </citation>
    <scope>NUCLEOTIDE SEQUENCE [LARGE SCALE GENOMIC DNA]</scope>
    <source>
        <strain evidence="11 19">51242556</strain>
    </source>
</reference>
<evidence type="ECO:0000256" key="1">
    <source>
        <dbReference type="ARBA" id="ARBA00022490"/>
    </source>
</evidence>
<keyword evidence="19" id="KW-1185">Reference proteome</keyword>
<dbReference type="OrthoDB" id="5298036at2"/>
<keyword evidence="6 9" id="KW-0010">Activator</keyword>
<dbReference type="Proteomes" id="UP000238655">
    <property type="component" value="Chromosome 3"/>
</dbReference>
<evidence type="ECO:0000313" key="11">
    <source>
        <dbReference type="EMBL" id="MBO1833054.1"/>
    </source>
</evidence>
<dbReference type="Gene3D" id="1.10.4000.10">
    <property type="entry name" value="Flagellar transcriptional activator FlhD"/>
    <property type="match status" value="1"/>
</dbReference>
<keyword evidence="4 9" id="KW-0238">DNA-binding</keyword>
<comment type="similarity">
    <text evidence="9">Belongs to the FlhD family.</text>
</comment>
<dbReference type="GO" id="GO:1902208">
    <property type="term" value="P:regulation of bacterial-type flagellum assembly"/>
    <property type="evidence" value="ECO:0007669"/>
    <property type="project" value="UniProtKB-UniRule"/>
</dbReference>
<accession>A0A1C8ZN93</accession>
<evidence type="ECO:0000313" key="15">
    <source>
        <dbReference type="EMBL" id="WFN22815.1"/>
    </source>
</evidence>
<keyword evidence="1 9" id="KW-0963">Cytoplasm</keyword>
<reference evidence="14 18" key="3">
    <citation type="submission" date="2019-09" db="EMBL/GenBank/DDBJ databases">
        <authorList>
            <person name="Depoorter E."/>
        </authorList>
    </citation>
    <scope>NUCLEOTIDE SEQUENCE [LARGE SCALE GENOMIC DNA]</scope>
    <source>
        <strain evidence="14">R-71171</strain>
    </source>
</reference>
<proteinExistence type="inferred from homology"/>
<protein>
    <recommendedName>
        <fullName evidence="9">Flagellar transcriptional regulator FlhD</fullName>
    </recommendedName>
</protein>
<evidence type="ECO:0000256" key="5">
    <source>
        <dbReference type="ARBA" id="ARBA00023157"/>
    </source>
</evidence>
<dbReference type="HAMAP" id="MF_00725">
    <property type="entry name" value="FlhD"/>
    <property type="match status" value="1"/>
</dbReference>
<dbReference type="EMBL" id="QTQX01000018">
    <property type="protein sequence ID" value="RQT23329.1"/>
    <property type="molecule type" value="Genomic_DNA"/>
</dbReference>
<keyword evidence="13" id="KW-0969">Cilium</keyword>
<comment type="subunit">
    <text evidence="9">Homodimer; disulfide-linked. Forms a heterohexamer composed of two FlhC and four FlhD subunits. Each FlhC binds a FlhD dimer, forming a heterotrimer, and a hexamer assembles by dimerization of two heterotrimers.</text>
</comment>
<evidence type="ECO:0000313" key="13">
    <source>
        <dbReference type="EMBL" id="RQT23329.1"/>
    </source>
</evidence>
<gene>
    <name evidence="9 10" type="primary">flhD</name>
    <name evidence="14" type="ORF">BCO71171_05795</name>
    <name evidence="12" type="ORF">C3743_36770</name>
    <name evidence="13" type="ORF">DF037_25535</name>
    <name evidence="11" type="ORF">J4M89_27070</name>
    <name evidence="10" type="ORF">JIN94_21980</name>
    <name evidence="15" type="ORF">LXE91_33175</name>
</gene>
<comment type="function">
    <text evidence="8 9">Functions in complex with FlhC as a master transcriptional regulator that regulates transcription of several flagellar and non-flagellar operons by binding to their promoter region. Activates expression of class 2 flagellar genes, including fliA, which is a flagellum-specific sigma factor that turns on the class 3 genes. Also regulates genes whose products function in a variety of physiological pathways.</text>
</comment>
<dbReference type="EMBL" id="JAGEMX010000010">
    <property type="protein sequence ID" value="MBO1833054.1"/>
    <property type="molecule type" value="Genomic_DNA"/>
</dbReference>
<evidence type="ECO:0000313" key="16">
    <source>
        <dbReference type="Proteomes" id="UP000238655"/>
    </source>
</evidence>
<evidence type="ECO:0000313" key="19">
    <source>
        <dbReference type="Proteomes" id="UP000664048"/>
    </source>
</evidence>
<dbReference type="Proteomes" id="UP000611459">
    <property type="component" value="Unassembled WGS sequence"/>
</dbReference>
<feature type="disulfide bond" description="Interchain" evidence="9">
    <location>
        <position position="65"/>
    </location>
</feature>
<organism evidence="13 17">
    <name type="scientific">Burkholderia contaminans</name>
    <dbReference type="NCBI Taxonomy" id="488447"/>
    <lineage>
        <taxon>Bacteria</taxon>
        <taxon>Pseudomonadati</taxon>
        <taxon>Pseudomonadota</taxon>
        <taxon>Betaproteobacteria</taxon>
        <taxon>Burkholderiales</taxon>
        <taxon>Burkholderiaceae</taxon>
        <taxon>Burkholderia</taxon>
        <taxon>Burkholderia cepacia complex</taxon>
    </lineage>
</organism>
<keyword evidence="3 9" id="KW-0805">Transcription regulation</keyword>
<dbReference type="EMBL" id="PQVP01000003">
    <property type="protein sequence ID" value="POZ81174.1"/>
    <property type="molecule type" value="Genomic_DNA"/>
</dbReference>
<reference evidence="12 16" key="1">
    <citation type="submission" date="2018-01" db="EMBL/GenBank/DDBJ databases">
        <title>Successful Treatment of Persistent Burkholderia cepacia Bacteremia with Ceftazidime-Avibactam.</title>
        <authorList>
            <person name="Tamma P."/>
            <person name="Fan Y."/>
            <person name="Bergman Y."/>
            <person name="Sick-Samuels A."/>
            <person name="Hsu A."/>
            <person name="Timp W."/>
            <person name="Simner P."/>
        </authorList>
    </citation>
    <scope>NUCLEOTIDE SEQUENCE [LARGE SCALE GENOMIC DNA]</scope>
    <source>
        <strain evidence="12 16">170816</strain>
    </source>
</reference>
<keyword evidence="2 9" id="KW-1005">Bacterial flagellum biogenesis</keyword>
<dbReference type="GO" id="GO:0005737">
    <property type="term" value="C:cytoplasm"/>
    <property type="evidence" value="ECO:0007669"/>
    <property type="project" value="UniProtKB-SubCell"/>
</dbReference>
<sequence length="107" mass="11499">MKVANDSDAMWELNMSYLWLAQRLLQSDRATGMFRLGVTADVAAALAALSMKHMNELASAGQLICALRPGRYGVLSALTRATPPVDLVRVHTAMVLAGLALPDEETS</sequence>
<accession>A0A0G3Z3Q7</accession>
<dbReference type="GO" id="GO:0003677">
    <property type="term" value="F:DNA binding"/>
    <property type="evidence" value="ECO:0007669"/>
    <property type="project" value="UniProtKB-UniRule"/>
</dbReference>
<evidence type="ECO:0000256" key="6">
    <source>
        <dbReference type="ARBA" id="ARBA00023159"/>
    </source>
</evidence>
<reference evidence="15 20" key="6">
    <citation type="submission" date="2021-12" db="EMBL/GenBank/DDBJ databases">
        <title>Genomic and phenotypic characterization of three Burkholderia contaminans isolates recovered from different sources.</title>
        <authorList>
            <person name="Lopez De Volder A."/>
            <person name="Fan Y."/>
            <person name="Nunvar J."/>
            <person name="Herrera T."/>
            <person name="Timp W."/>
            <person name="Degrossi J."/>
        </authorList>
    </citation>
    <scope>NUCLEOTIDE SEQUENCE [LARGE SCALE GENOMIC DNA]</scope>
    <source>
        <strain evidence="15 20">LMG 23361</strain>
    </source>
</reference>
<evidence type="ECO:0000256" key="9">
    <source>
        <dbReference type="HAMAP-Rule" id="MF_00725"/>
    </source>
</evidence>
<keyword evidence="13" id="KW-0966">Cell projection</keyword>
<dbReference type="Proteomes" id="UP000269271">
    <property type="component" value="Unassembled WGS sequence"/>
</dbReference>
<evidence type="ECO:0000256" key="8">
    <source>
        <dbReference type="ARBA" id="ARBA00025431"/>
    </source>
</evidence>
<keyword evidence="13" id="KW-0282">Flagellum</keyword>
<dbReference type="RefSeq" id="WP_039355302.1">
    <property type="nucleotide sequence ID" value="NZ_AP018359.1"/>
</dbReference>
<dbReference type="Proteomes" id="UP000664048">
    <property type="component" value="Unassembled WGS sequence"/>
</dbReference>
<comment type="domain">
    <text evidence="9">The C-terminal region contains a putative helix-turn-helix (HTH) motif, suggesting that this region may bind DNA.</text>
</comment>
<dbReference type="GO" id="GO:0045893">
    <property type="term" value="P:positive regulation of DNA-templated transcription"/>
    <property type="evidence" value="ECO:0007669"/>
    <property type="project" value="InterPro"/>
</dbReference>
<keyword evidence="5 9" id="KW-1015">Disulfide bond</keyword>
<dbReference type="SUPFAM" id="SSF63592">
    <property type="entry name" value="Flagellar transcriptional activator FlhD"/>
    <property type="match status" value="1"/>
</dbReference>
<name>A0A0G3Z3Q7_9BURK</name>
<evidence type="ECO:0000256" key="3">
    <source>
        <dbReference type="ARBA" id="ARBA00023015"/>
    </source>
</evidence>